<dbReference type="AlphaFoldDB" id="A0A183DUQ8"/>
<reference evidence="6" key="1">
    <citation type="submission" date="2016-06" db="UniProtKB">
        <authorList>
            <consortium name="WormBaseParasite"/>
        </authorList>
    </citation>
    <scope>IDENTIFICATION</scope>
</reference>
<dbReference type="EMBL" id="UYRT01079318">
    <property type="protein sequence ID" value="VDN20472.1"/>
    <property type="molecule type" value="Genomic_DNA"/>
</dbReference>
<evidence type="ECO:0000313" key="4">
    <source>
        <dbReference type="EMBL" id="VDN20472.1"/>
    </source>
</evidence>
<dbReference type="Pfam" id="PF05761">
    <property type="entry name" value="5_nucleotid"/>
    <property type="match status" value="1"/>
</dbReference>
<reference evidence="4 5" key="2">
    <citation type="submission" date="2018-11" db="EMBL/GenBank/DDBJ databases">
        <authorList>
            <consortium name="Pathogen Informatics"/>
        </authorList>
    </citation>
    <scope>NUCLEOTIDE SEQUENCE [LARGE SCALE GENOMIC DNA]</scope>
</reference>
<evidence type="ECO:0000313" key="6">
    <source>
        <dbReference type="WBParaSite" id="GPUH_0001246301-mRNA-1"/>
    </source>
</evidence>
<evidence type="ECO:0000256" key="3">
    <source>
        <dbReference type="ARBA" id="ARBA00022842"/>
    </source>
</evidence>
<keyword evidence="5" id="KW-1185">Reference proteome</keyword>
<evidence type="ECO:0000256" key="1">
    <source>
        <dbReference type="ARBA" id="ARBA00022723"/>
    </source>
</evidence>
<dbReference type="InterPro" id="IPR008380">
    <property type="entry name" value="HAD-SF_hydro_IG_5-nucl"/>
</dbReference>
<gene>
    <name evidence="4" type="ORF">GPUH_LOCUS12449</name>
</gene>
<keyword evidence="2" id="KW-0378">Hydrolase</keyword>
<sequence>MCARASTDVEKLSELINAKDLKKPAVPMSRFLWQQLVGIAKMMVEEGVRRAYKRDPAHRVFVNRNLRMEKIRFFGFDMDYTLAG</sequence>
<evidence type="ECO:0000313" key="5">
    <source>
        <dbReference type="Proteomes" id="UP000271098"/>
    </source>
</evidence>
<dbReference type="GO" id="GO:0046872">
    <property type="term" value="F:metal ion binding"/>
    <property type="evidence" value="ECO:0007669"/>
    <property type="project" value="UniProtKB-KW"/>
</dbReference>
<proteinExistence type="predicted"/>
<organism evidence="6">
    <name type="scientific">Gongylonema pulchrum</name>
    <dbReference type="NCBI Taxonomy" id="637853"/>
    <lineage>
        <taxon>Eukaryota</taxon>
        <taxon>Metazoa</taxon>
        <taxon>Ecdysozoa</taxon>
        <taxon>Nematoda</taxon>
        <taxon>Chromadorea</taxon>
        <taxon>Rhabditida</taxon>
        <taxon>Spirurina</taxon>
        <taxon>Spiruromorpha</taxon>
        <taxon>Spiruroidea</taxon>
        <taxon>Gongylonematidae</taxon>
        <taxon>Gongylonema</taxon>
    </lineage>
</organism>
<protein>
    <submittedName>
        <fullName evidence="6">5'-nucleotidase</fullName>
    </submittedName>
</protein>
<dbReference type="SUPFAM" id="SSF56784">
    <property type="entry name" value="HAD-like"/>
    <property type="match status" value="1"/>
</dbReference>
<dbReference type="Proteomes" id="UP000271098">
    <property type="component" value="Unassembled WGS sequence"/>
</dbReference>
<dbReference type="WBParaSite" id="GPUH_0001246301-mRNA-1">
    <property type="protein sequence ID" value="GPUH_0001246301-mRNA-1"/>
    <property type="gene ID" value="GPUH_0001246301"/>
</dbReference>
<dbReference type="InterPro" id="IPR036412">
    <property type="entry name" value="HAD-like_sf"/>
</dbReference>
<dbReference type="OrthoDB" id="10252832at2759"/>
<accession>A0A183DUQ8</accession>
<keyword evidence="1" id="KW-0479">Metal-binding</keyword>
<evidence type="ECO:0000256" key="2">
    <source>
        <dbReference type="ARBA" id="ARBA00022801"/>
    </source>
</evidence>
<name>A0A183DUQ8_9BILA</name>
<dbReference type="GO" id="GO:0016787">
    <property type="term" value="F:hydrolase activity"/>
    <property type="evidence" value="ECO:0007669"/>
    <property type="project" value="UniProtKB-KW"/>
</dbReference>
<keyword evidence="3" id="KW-0460">Magnesium</keyword>